<evidence type="ECO:0000313" key="2">
    <source>
        <dbReference type="EMBL" id="PHU36547.1"/>
    </source>
</evidence>
<accession>A0A2G3DZT4</accession>
<dbReference type="Proteomes" id="UP000225889">
    <property type="component" value="Unassembled WGS sequence"/>
</dbReference>
<reference evidence="2 3" key="1">
    <citation type="submission" date="2017-10" db="EMBL/GenBank/DDBJ databases">
        <title>Resolving the taxonomy of Roseburia spp., Eubacterium rectale and Agathobacter spp. through phylogenomic analysis.</title>
        <authorList>
            <person name="Sheridan P.O."/>
            <person name="Walker A.W."/>
            <person name="Duncan S.H."/>
            <person name="Scott K.P."/>
            <person name="Toole P.W.O."/>
            <person name="Luis P."/>
            <person name="Flint H.J."/>
        </authorList>
    </citation>
    <scope>NUCLEOTIDE SEQUENCE [LARGE SCALE GENOMIC DNA]</scope>
    <source>
        <strain evidence="2 3">JK626</strain>
    </source>
</reference>
<dbReference type="Pfam" id="PF19498">
    <property type="entry name" value="DUF6033"/>
    <property type="match status" value="1"/>
</dbReference>
<protein>
    <submittedName>
        <fullName evidence="2">Uncharacterized protein</fullName>
    </submittedName>
</protein>
<dbReference type="EMBL" id="PDYF01000002">
    <property type="protein sequence ID" value="PHU36547.1"/>
    <property type="molecule type" value="Genomic_DNA"/>
</dbReference>
<dbReference type="InterPro" id="IPR046097">
    <property type="entry name" value="DUF6033"/>
</dbReference>
<gene>
    <name evidence="2" type="ORF">CSX01_00295</name>
</gene>
<evidence type="ECO:0000256" key="1">
    <source>
        <dbReference type="SAM" id="MobiDB-lite"/>
    </source>
</evidence>
<feature type="region of interest" description="Disordered" evidence="1">
    <location>
        <begin position="1"/>
        <end position="28"/>
    </location>
</feature>
<proteinExistence type="predicted"/>
<organism evidence="2 3">
    <name type="scientific">Pseudobutyrivibrio ruminis</name>
    <dbReference type="NCBI Taxonomy" id="46206"/>
    <lineage>
        <taxon>Bacteria</taxon>
        <taxon>Bacillati</taxon>
        <taxon>Bacillota</taxon>
        <taxon>Clostridia</taxon>
        <taxon>Lachnospirales</taxon>
        <taxon>Lachnospiraceae</taxon>
        <taxon>Pseudobutyrivibrio</taxon>
    </lineage>
</organism>
<comment type="caution">
    <text evidence="2">The sequence shown here is derived from an EMBL/GenBank/DDBJ whole genome shotgun (WGS) entry which is preliminary data.</text>
</comment>
<dbReference type="RefSeq" id="WP_099391016.1">
    <property type="nucleotide sequence ID" value="NZ_PDYF01000002.1"/>
</dbReference>
<reference evidence="2 3" key="2">
    <citation type="submission" date="2017-10" db="EMBL/GenBank/DDBJ databases">
        <authorList>
            <person name="Banno H."/>
            <person name="Chua N.-H."/>
        </authorList>
    </citation>
    <scope>NUCLEOTIDE SEQUENCE [LARGE SCALE GENOMIC DNA]</scope>
    <source>
        <strain evidence="2 3">JK626</strain>
    </source>
</reference>
<feature type="compositionally biased region" description="Polar residues" evidence="1">
    <location>
        <begin position="7"/>
        <end position="17"/>
    </location>
</feature>
<sequence>MSIGISGVSQVGASTQYEAPAVKSSEDKLSKKAQDYLADLRSKYGDYDFIVANDSDDKKALVKQSTKSTSVVFSTSEMERMAKDEKYAAQKLKNIDTAVRNGNKIAEGQGVTYEKGSTQSSGLYSINKMNKADRSALVDQLKADMESRKSQLIDLVQKTLSGQVDSFGKASDENSIWRTLASGKFTVDAATKAQAQKDISEDGYWGVKQTSQRLFDFASALAGDDVDKMKEMQAAMEKGYKMATKAWGRELPSISKDTLDAANKLFDDYYRSKEAPKSAIEE</sequence>
<dbReference type="AlphaFoldDB" id="A0A2G3DZT4"/>
<name>A0A2G3DZT4_9FIRM</name>
<evidence type="ECO:0000313" key="3">
    <source>
        <dbReference type="Proteomes" id="UP000225889"/>
    </source>
</evidence>